<feature type="compositionally biased region" description="Polar residues" evidence="1">
    <location>
        <begin position="80"/>
        <end position="92"/>
    </location>
</feature>
<dbReference type="AlphaFoldDB" id="A0A8T0GYT4"/>
<evidence type="ECO:0000256" key="1">
    <source>
        <dbReference type="SAM" id="MobiDB-lite"/>
    </source>
</evidence>
<comment type="caution">
    <text evidence="2">The sequence shown here is derived from an EMBL/GenBank/DDBJ whole genome shotgun (WGS) entry which is preliminary data.</text>
</comment>
<name>A0A8T0GYT4_CERPU</name>
<reference evidence="2" key="1">
    <citation type="submission" date="2020-06" db="EMBL/GenBank/DDBJ databases">
        <title>WGS assembly of Ceratodon purpureus strain R40.</title>
        <authorList>
            <person name="Carey S.B."/>
            <person name="Jenkins J."/>
            <person name="Shu S."/>
            <person name="Lovell J.T."/>
            <person name="Sreedasyam A."/>
            <person name="Maumus F."/>
            <person name="Tiley G.P."/>
            <person name="Fernandez-Pozo N."/>
            <person name="Barry K."/>
            <person name="Chen C."/>
            <person name="Wang M."/>
            <person name="Lipzen A."/>
            <person name="Daum C."/>
            <person name="Saski C.A."/>
            <person name="Payton A.C."/>
            <person name="Mcbreen J.C."/>
            <person name="Conrad R.E."/>
            <person name="Kollar L.M."/>
            <person name="Olsson S."/>
            <person name="Huttunen S."/>
            <person name="Landis J.B."/>
            <person name="Wickett N.J."/>
            <person name="Johnson M.G."/>
            <person name="Rensing S.A."/>
            <person name="Grimwood J."/>
            <person name="Schmutz J."/>
            <person name="Mcdaniel S.F."/>
        </authorList>
    </citation>
    <scope>NUCLEOTIDE SEQUENCE</scope>
    <source>
        <strain evidence="2">R40</strain>
    </source>
</reference>
<feature type="region of interest" description="Disordered" evidence="1">
    <location>
        <begin position="1"/>
        <end position="29"/>
    </location>
</feature>
<feature type="non-terminal residue" evidence="2">
    <location>
        <position position="92"/>
    </location>
</feature>
<dbReference type="EMBL" id="CM026430">
    <property type="protein sequence ID" value="KAG0562072.1"/>
    <property type="molecule type" value="Genomic_DNA"/>
</dbReference>
<gene>
    <name evidence="2" type="ORF">KC19_9G115800</name>
</gene>
<evidence type="ECO:0000313" key="2">
    <source>
        <dbReference type="EMBL" id="KAG0562072.1"/>
    </source>
</evidence>
<dbReference type="Proteomes" id="UP000822688">
    <property type="component" value="Chromosome 9"/>
</dbReference>
<accession>A0A8T0GYT4</accession>
<evidence type="ECO:0000313" key="3">
    <source>
        <dbReference type="Proteomes" id="UP000822688"/>
    </source>
</evidence>
<feature type="compositionally biased region" description="Polar residues" evidence="1">
    <location>
        <begin position="59"/>
        <end position="69"/>
    </location>
</feature>
<organism evidence="2 3">
    <name type="scientific">Ceratodon purpureus</name>
    <name type="common">Fire moss</name>
    <name type="synonym">Dicranum purpureum</name>
    <dbReference type="NCBI Taxonomy" id="3225"/>
    <lineage>
        <taxon>Eukaryota</taxon>
        <taxon>Viridiplantae</taxon>
        <taxon>Streptophyta</taxon>
        <taxon>Embryophyta</taxon>
        <taxon>Bryophyta</taxon>
        <taxon>Bryophytina</taxon>
        <taxon>Bryopsida</taxon>
        <taxon>Dicranidae</taxon>
        <taxon>Pseudoditrichales</taxon>
        <taxon>Ditrichaceae</taxon>
        <taxon>Ceratodon</taxon>
    </lineage>
</organism>
<proteinExistence type="predicted"/>
<protein>
    <submittedName>
        <fullName evidence="2">Uncharacterized protein</fullName>
    </submittedName>
</protein>
<sequence>KTQKKNVEATASSQQDHPPKKKKKRLSSSAVDISFAEADSTPLQRCFIMHSTWDMETYPSASWPGTFSETEMRPHLGNDNGANKATSKQQQG</sequence>
<keyword evidence="3" id="KW-1185">Reference proteome</keyword>
<feature type="non-terminal residue" evidence="2">
    <location>
        <position position="1"/>
    </location>
</feature>
<feature type="region of interest" description="Disordered" evidence="1">
    <location>
        <begin position="58"/>
        <end position="92"/>
    </location>
</feature>